<dbReference type="InterPro" id="IPR035906">
    <property type="entry name" value="MetI-like_sf"/>
</dbReference>
<organism evidence="10 11">
    <name type="scientific">Leclercia adecarboxylata</name>
    <dbReference type="NCBI Taxonomy" id="83655"/>
    <lineage>
        <taxon>Bacteria</taxon>
        <taxon>Pseudomonadati</taxon>
        <taxon>Pseudomonadota</taxon>
        <taxon>Gammaproteobacteria</taxon>
        <taxon>Enterobacterales</taxon>
        <taxon>Enterobacteriaceae</taxon>
        <taxon>Leclercia</taxon>
    </lineage>
</organism>
<evidence type="ECO:0000256" key="4">
    <source>
        <dbReference type="ARBA" id="ARBA00022519"/>
    </source>
</evidence>
<evidence type="ECO:0000256" key="6">
    <source>
        <dbReference type="ARBA" id="ARBA00022989"/>
    </source>
</evidence>
<dbReference type="PROSITE" id="PS50928">
    <property type="entry name" value="ABC_TM1"/>
    <property type="match status" value="1"/>
</dbReference>
<evidence type="ECO:0000256" key="3">
    <source>
        <dbReference type="ARBA" id="ARBA00022475"/>
    </source>
</evidence>
<comment type="subcellular location">
    <subcellularLocation>
        <location evidence="1">Cell inner membrane</location>
        <topology evidence="1">Multi-pass membrane protein</topology>
    </subcellularLocation>
</comment>
<comment type="caution">
    <text evidence="10">The sequence shown here is derived from an EMBL/GenBank/DDBJ whole genome shotgun (WGS) entry which is preliminary data.</text>
</comment>
<dbReference type="Gene3D" id="1.10.3720.10">
    <property type="entry name" value="MetI-like"/>
    <property type="match status" value="2"/>
</dbReference>
<dbReference type="PANTHER" id="PTHR30183">
    <property type="entry name" value="MOLYBDENUM TRANSPORT SYSTEM PERMEASE PROTEIN MODB"/>
    <property type="match status" value="1"/>
</dbReference>
<accession>A0A9X3Y8W3</accession>
<dbReference type="CDD" id="cd06261">
    <property type="entry name" value="TM_PBP2"/>
    <property type="match status" value="1"/>
</dbReference>
<feature type="transmembrane region" description="Helical" evidence="8">
    <location>
        <begin position="53"/>
        <end position="80"/>
    </location>
</feature>
<name>A0A9X3Y8W3_9ENTR</name>
<protein>
    <submittedName>
        <fullName evidence="10">ABC transporter permease subunit</fullName>
    </submittedName>
</protein>
<evidence type="ECO:0000256" key="8">
    <source>
        <dbReference type="SAM" id="Phobius"/>
    </source>
</evidence>
<dbReference type="SUPFAM" id="SSF161098">
    <property type="entry name" value="MetI-like"/>
    <property type="match status" value="2"/>
</dbReference>
<feature type="transmembrane region" description="Helical" evidence="8">
    <location>
        <begin position="92"/>
        <end position="111"/>
    </location>
</feature>
<evidence type="ECO:0000259" key="9">
    <source>
        <dbReference type="PROSITE" id="PS50928"/>
    </source>
</evidence>
<keyword evidence="6 8" id="KW-1133">Transmembrane helix</keyword>
<dbReference type="EMBL" id="JAOURS010000007">
    <property type="protein sequence ID" value="MDC6638327.1"/>
    <property type="molecule type" value="Genomic_DNA"/>
</dbReference>
<feature type="transmembrane region" description="Helical" evidence="8">
    <location>
        <begin position="238"/>
        <end position="260"/>
    </location>
</feature>
<dbReference type="RefSeq" id="WP_191152870.1">
    <property type="nucleotide sequence ID" value="NZ_CP060824.1"/>
</dbReference>
<feature type="transmembrane region" description="Helical" evidence="8">
    <location>
        <begin position="318"/>
        <end position="337"/>
    </location>
</feature>
<keyword evidence="2" id="KW-0813">Transport</keyword>
<feature type="domain" description="ABC transmembrane type-1" evidence="9">
    <location>
        <begin position="50"/>
        <end position="258"/>
    </location>
</feature>
<feature type="transmembrane region" description="Helical" evidence="8">
    <location>
        <begin position="344"/>
        <end position="364"/>
    </location>
</feature>
<keyword evidence="3" id="KW-1003">Cell membrane</keyword>
<keyword evidence="5 8" id="KW-0812">Transmembrane</keyword>
<sequence length="511" mass="55364">MAASLRHPLSWLAWALMAAVYLPLLPAFALLLPPVFSLDNWRALATDPQLPQALIATLVSTLIAAAGALLLALAVVAALWPGSRWRRLCNHLPWLLAIPHVAFAVSVLLMFAEGGELYRVCSFCSPVMDRYGIGLGVTLAVKESAFVVWAIYASLPEKALAQKVTLLRTLGYSRWQALGWLILPAIAPALGAVMLAVIAWTLSAVDVALILGPGNPPTLAVLAWQWLSQGDAQQQAKGMLVCVILLVLLELIAVALFIGWQRWRRTIPDISGKRPTPRPLRVGRACGVLLPLVGIVSVAILVLTAGNASVSRETAGESLTLGLSSAVLALGMILLWLEWGPQRGGFWVWLPLALPALPLVAGQYQLALLLQLDGQWSAVLWGHLLWVLPWMLLVMQPAWRRLDPRLILIARTLGWGSLKIFWLVKCPQMIRPALTAFAVGFSVSMAQYLPTLWLGSGRFATLTTDAVALSSGGNSAVLAAQALWQLLLPMLVFAACILISRLVGRFRQGLR</sequence>
<evidence type="ECO:0000256" key="7">
    <source>
        <dbReference type="ARBA" id="ARBA00023136"/>
    </source>
</evidence>
<feature type="transmembrane region" description="Helical" evidence="8">
    <location>
        <begin position="376"/>
        <end position="395"/>
    </location>
</feature>
<feature type="transmembrane region" description="Helical" evidence="8">
    <location>
        <begin position="12"/>
        <end position="33"/>
    </location>
</feature>
<feature type="transmembrane region" description="Helical" evidence="8">
    <location>
        <begin position="131"/>
        <end position="156"/>
    </location>
</feature>
<dbReference type="InterPro" id="IPR000515">
    <property type="entry name" value="MetI-like"/>
</dbReference>
<keyword evidence="7 8" id="KW-0472">Membrane</keyword>
<dbReference type="GO" id="GO:0055085">
    <property type="term" value="P:transmembrane transport"/>
    <property type="evidence" value="ECO:0007669"/>
    <property type="project" value="InterPro"/>
</dbReference>
<evidence type="ECO:0000256" key="2">
    <source>
        <dbReference type="ARBA" id="ARBA00022448"/>
    </source>
</evidence>
<dbReference type="Proteomes" id="UP001149314">
    <property type="component" value="Unassembled WGS sequence"/>
</dbReference>
<evidence type="ECO:0000313" key="11">
    <source>
        <dbReference type="Proteomes" id="UP001149314"/>
    </source>
</evidence>
<dbReference type="PANTHER" id="PTHR30183:SF6">
    <property type="entry name" value="INNER MEMBRANE ABC TRANSPORTER PERMEASE PROTEIN YNJC"/>
    <property type="match status" value="1"/>
</dbReference>
<evidence type="ECO:0000256" key="1">
    <source>
        <dbReference type="ARBA" id="ARBA00004429"/>
    </source>
</evidence>
<proteinExistence type="predicted"/>
<evidence type="ECO:0000256" key="5">
    <source>
        <dbReference type="ARBA" id="ARBA00022692"/>
    </source>
</evidence>
<reference evidence="10" key="1">
    <citation type="journal article" date="2023" name="Genes Genomics">
        <title>Genomic insights of Leclercia adecarboxylata strains linked to an outbreak in public hospitals in Mexico.</title>
        <authorList>
            <person name="Barrios-Villa E."/>
            <person name="Pacheco-Flores B."/>
            <person name="Lozano-Zarain P."/>
            <person name="Del Campo-Ortega R."/>
            <person name="de Jesus Ascencio-Montiel I."/>
            <person name="Gonzalez-Leon M."/>
            <person name="Camorlinga-Ponce M."/>
            <person name="Gaytan Cervantes F.J."/>
            <person name="Gonzalez Torres C."/>
            <person name="Aguilar E."/>
            <person name="Gonzalez Ibarra J."/>
            <person name="Torres Lopez F.J."/>
            <person name="Rosas-Vargas H."/>
            <person name="Gonzalez-Bonilla C.R."/>
            <person name="Del Carmen Rocha-Gracia R."/>
        </authorList>
    </citation>
    <scope>NUCLEOTIDE SEQUENCE</scope>
    <source>
        <strain evidence="10">Lac40</strain>
    </source>
</reference>
<dbReference type="GO" id="GO:0005886">
    <property type="term" value="C:plasma membrane"/>
    <property type="evidence" value="ECO:0007669"/>
    <property type="project" value="UniProtKB-SubCell"/>
</dbReference>
<keyword evidence="4" id="KW-0997">Cell inner membrane</keyword>
<feature type="transmembrane region" description="Helical" evidence="8">
    <location>
        <begin position="177"/>
        <end position="202"/>
    </location>
</feature>
<gene>
    <name evidence="10" type="ORF">OEZ79_08780</name>
</gene>
<evidence type="ECO:0000313" key="10">
    <source>
        <dbReference type="EMBL" id="MDC6638327.1"/>
    </source>
</evidence>
<feature type="transmembrane region" description="Helical" evidence="8">
    <location>
        <begin position="429"/>
        <end position="449"/>
    </location>
</feature>
<feature type="transmembrane region" description="Helical" evidence="8">
    <location>
        <begin position="281"/>
        <end position="306"/>
    </location>
</feature>
<feature type="transmembrane region" description="Helical" evidence="8">
    <location>
        <begin position="482"/>
        <end position="503"/>
    </location>
</feature>
<dbReference type="AlphaFoldDB" id="A0A9X3Y8W3"/>